<evidence type="ECO:0000313" key="3">
    <source>
        <dbReference type="Proteomes" id="UP000019024"/>
    </source>
</evidence>
<dbReference type="AlphaFoldDB" id="W0JQY5"/>
<dbReference type="PROSITE" id="PS51318">
    <property type="entry name" value="TAT"/>
    <property type="match status" value="1"/>
</dbReference>
<name>W0JQY5_9EURY</name>
<gene>
    <name evidence="2" type="ORF">HALLA_17945</name>
</gene>
<dbReference type="KEGG" id="hlr:HALLA_17945"/>
<reference evidence="2 3" key="1">
    <citation type="submission" date="2014-01" db="EMBL/GenBank/DDBJ databases">
        <authorList>
            <consortium name="DOE Joint Genome Institute"/>
            <person name="Anderson I."/>
            <person name="Huntemann M."/>
            <person name="Han J."/>
            <person name="Chen A."/>
            <person name="Kyrpides N."/>
            <person name="Mavromatis K."/>
            <person name="Markowitz V."/>
            <person name="Palaniappan K."/>
            <person name="Ivanova N."/>
            <person name="Schaumberg A."/>
            <person name="Pati A."/>
            <person name="Liolios K."/>
            <person name="Nordberg H.P."/>
            <person name="Cantor M.N."/>
            <person name="Hua S.X."/>
            <person name="Woyke T."/>
        </authorList>
    </citation>
    <scope>NUCLEOTIDE SEQUENCE [LARGE SCALE GENOMIC DNA]</scope>
    <source>
        <strain evidence="2 3">XH-48</strain>
    </source>
</reference>
<sequence>MPSDTDDSPRLRRRTVLATAGLVGLGGVGTVSGYRALAREREDAELERTLTVDEEFDIDENPPDPAPEAHEPDRPDGAFQQCEPNPDRLRSGSHIANLSMIDAWNELYRIWGDGADSSGVDVQNSISLEKASDRVDGSYLYGVRLYSQCHVDSGRFERLRLRRLEHELAVDPAIEVRSVLPERPITPDSGQCEMGFSTELESGWAAGYEQHWPAGEGTITAEHDDAVTLSLEGSISDSAAMQGLLELRSDRQLVEIGDVFTWTVRGEATHRGL</sequence>
<dbReference type="EMBL" id="CP007055">
    <property type="protein sequence ID" value="AHG01146.1"/>
    <property type="molecule type" value="Genomic_DNA"/>
</dbReference>
<feature type="region of interest" description="Disordered" evidence="1">
    <location>
        <begin position="45"/>
        <end position="87"/>
    </location>
</feature>
<dbReference type="eggNOG" id="ENOG502N5SE">
    <property type="taxonomic scope" value="Archaea"/>
</dbReference>
<dbReference type="OrthoDB" id="203202at2157"/>
<dbReference type="GeneID" id="25146283"/>
<accession>W0JQY5</accession>
<keyword evidence="3" id="KW-1185">Reference proteome</keyword>
<organism evidence="2 3">
    <name type="scientific">Halostagnicola larsenii XH-48</name>
    <dbReference type="NCBI Taxonomy" id="797299"/>
    <lineage>
        <taxon>Archaea</taxon>
        <taxon>Methanobacteriati</taxon>
        <taxon>Methanobacteriota</taxon>
        <taxon>Stenosarchaea group</taxon>
        <taxon>Halobacteria</taxon>
        <taxon>Halobacteriales</taxon>
        <taxon>Natrialbaceae</taxon>
        <taxon>Halostagnicola</taxon>
    </lineage>
</organism>
<evidence type="ECO:0000256" key="1">
    <source>
        <dbReference type="SAM" id="MobiDB-lite"/>
    </source>
</evidence>
<feature type="compositionally biased region" description="Acidic residues" evidence="1">
    <location>
        <begin position="52"/>
        <end position="62"/>
    </location>
</feature>
<dbReference type="InterPro" id="IPR006311">
    <property type="entry name" value="TAT_signal"/>
</dbReference>
<feature type="compositionally biased region" description="Basic and acidic residues" evidence="1">
    <location>
        <begin position="67"/>
        <end position="76"/>
    </location>
</feature>
<dbReference type="RefSeq" id="WP_049953644.1">
    <property type="nucleotide sequence ID" value="NZ_CP007055.1"/>
</dbReference>
<dbReference type="HOGENOM" id="CLU_1017822_0_0_2"/>
<evidence type="ECO:0000313" key="2">
    <source>
        <dbReference type="EMBL" id="AHG01146.1"/>
    </source>
</evidence>
<proteinExistence type="predicted"/>
<protein>
    <submittedName>
        <fullName evidence="2">Uncharacterized protein</fullName>
    </submittedName>
</protein>
<dbReference type="Proteomes" id="UP000019024">
    <property type="component" value="Chromosome"/>
</dbReference>